<feature type="region of interest" description="Disordered" evidence="5">
    <location>
        <begin position="265"/>
        <end position="333"/>
    </location>
</feature>
<feature type="region of interest" description="Disordered" evidence="5">
    <location>
        <begin position="361"/>
        <end position="487"/>
    </location>
</feature>
<dbReference type="RefSeq" id="XP_007761855.1">
    <property type="nucleotide sequence ID" value="XM_007763665.1"/>
</dbReference>
<dbReference type="eggNOG" id="ENOG502S2Z9">
    <property type="taxonomic scope" value="Eukaryota"/>
</dbReference>
<feature type="region of interest" description="Disordered" evidence="5">
    <location>
        <begin position="105"/>
        <end position="134"/>
    </location>
</feature>
<dbReference type="STRING" id="1182544.W9VMX7"/>
<evidence type="ECO:0000313" key="8">
    <source>
        <dbReference type="Proteomes" id="UP000019473"/>
    </source>
</evidence>
<evidence type="ECO:0000256" key="1">
    <source>
        <dbReference type="ARBA" id="ARBA00004167"/>
    </source>
</evidence>
<dbReference type="VEuPathDB" id="FungiDB:A1O7_09679"/>
<dbReference type="GO" id="GO:0071944">
    <property type="term" value="C:cell periphery"/>
    <property type="evidence" value="ECO:0007669"/>
    <property type="project" value="UniProtKB-ARBA"/>
</dbReference>
<feature type="compositionally biased region" description="Polar residues" evidence="5">
    <location>
        <begin position="392"/>
        <end position="404"/>
    </location>
</feature>
<accession>W9VMX7</accession>
<sequence length="600" mass="64895">MESLPVTIGNPTTTEDVSTIVMATDSPTWIIAASSATSTSAAAPSASSMSLEPSATSAASAMSDKPSPSGGLTTPQIAGIAIGGAATVVVVLGLFMLTLWMRRRRRQRRRSQRRSRIIEQTPPPNYQSPPKKATPIFDDIGSSLTVPQANGRFYGAQQPMEEKRRSFWRKSIRPEDIGVAVSPKVPGEHSPVSASSEQSSSFLLPAVPVAALRPAPLDLEATRDRRRYTQRPVSDVTEFDDEPQIRAQEPERILIDNQPFILEKPPLAKRPRGAPSNLKLPAVPESSPRNASQARIPLTPTYDNGNVDFASPPSVRSPMVTQGPVPVAERKLPSSSMYASRNVLRKNPPPRLPLRVVTGRSVEPLTQPRSAPRPPQAPPTTQKAGSARNEISALQRQSSVSSVYTEIEEDTTPEEINKQLGLRANPPTAITSTFPQQVAASQGSPIKDLRYPEIPRSAAVSRQAEKSAQPRASPSLASTPVPAPRTIPAVRPKRDELVRAEASFMVTDTTSSDGYYSDSTIEFPIPPTFKTRMSSLSQLRNNPSSGNKGIIPPKTLTFLHESSSETKTVDVTIPQRSPSTKARLTPKQSSTGDLYITVEI</sequence>
<gene>
    <name evidence="7" type="ORF">A1O7_09679</name>
</gene>
<feature type="compositionally biased region" description="Polar residues" evidence="5">
    <location>
        <begin position="428"/>
        <end position="444"/>
    </location>
</feature>
<comment type="subcellular location">
    <subcellularLocation>
        <location evidence="1">Membrane</location>
        <topology evidence="1">Single-pass membrane protein</topology>
    </subcellularLocation>
</comment>
<comment type="caution">
    <text evidence="7">The sequence shown here is derived from an EMBL/GenBank/DDBJ whole genome shotgun (WGS) entry which is preliminary data.</text>
</comment>
<evidence type="ECO:0000313" key="7">
    <source>
        <dbReference type="EMBL" id="EXJ54340.1"/>
    </source>
</evidence>
<dbReference type="PANTHER" id="PTHR15549">
    <property type="entry name" value="PAIRED IMMUNOGLOBULIN-LIKE TYPE 2 RECEPTOR"/>
    <property type="match status" value="1"/>
</dbReference>
<dbReference type="AlphaFoldDB" id="W9VMX7"/>
<keyword evidence="3 6" id="KW-1133">Transmembrane helix</keyword>
<evidence type="ECO:0000256" key="6">
    <source>
        <dbReference type="SAM" id="Phobius"/>
    </source>
</evidence>
<evidence type="ECO:0000256" key="2">
    <source>
        <dbReference type="ARBA" id="ARBA00022692"/>
    </source>
</evidence>
<dbReference type="GO" id="GO:0016020">
    <property type="term" value="C:membrane"/>
    <property type="evidence" value="ECO:0007669"/>
    <property type="project" value="UniProtKB-SubCell"/>
</dbReference>
<feature type="transmembrane region" description="Helical" evidence="6">
    <location>
        <begin position="77"/>
        <end position="100"/>
    </location>
</feature>
<dbReference type="InterPro" id="IPR051694">
    <property type="entry name" value="Immunoregulatory_rcpt-like"/>
</dbReference>
<protein>
    <submittedName>
        <fullName evidence="7">Uncharacterized protein</fullName>
    </submittedName>
</protein>
<dbReference type="EMBL" id="AMGW01000007">
    <property type="protein sequence ID" value="EXJ54340.1"/>
    <property type="molecule type" value="Genomic_DNA"/>
</dbReference>
<dbReference type="OrthoDB" id="3946741at2759"/>
<name>W9VMX7_9EURO</name>
<dbReference type="HOGENOM" id="CLU_022544_0_0_1"/>
<keyword evidence="2 6" id="KW-0812">Transmembrane</keyword>
<evidence type="ECO:0000256" key="4">
    <source>
        <dbReference type="ARBA" id="ARBA00023136"/>
    </source>
</evidence>
<feature type="compositionally biased region" description="Basic residues" evidence="5">
    <location>
        <begin position="105"/>
        <end position="115"/>
    </location>
</feature>
<evidence type="ECO:0000256" key="5">
    <source>
        <dbReference type="SAM" id="MobiDB-lite"/>
    </source>
</evidence>
<dbReference type="Proteomes" id="UP000019473">
    <property type="component" value="Unassembled WGS sequence"/>
</dbReference>
<dbReference type="GeneID" id="19184240"/>
<organism evidence="7 8">
    <name type="scientific">Cladophialophora yegresii CBS 114405</name>
    <dbReference type="NCBI Taxonomy" id="1182544"/>
    <lineage>
        <taxon>Eukaryota</taxon>
        <taxon>Fungi</taxon>
        <taxon>Dikarya</taxon>
        <taxon>Ascomycota</taxon>
        <taxon>Pezizomycotina</taxon>
        <taxon>Eurotiomycetes</taxon>
        <taxon>Chaetothyriomycetidae</taxon>
        <taxon>Chaetothyriales</taxon>
        <taxon>Herpotrichiellaceae</taxon>
        <taxon>Cladophialophora</taxon>
    </lineage>
</organism>
<reference evidence="7 8" key="1">
    <citation type="submission" date="2013-03" db="EMBL/GenBank/DDBJ databases">
        <title>The Genome Sequence of Cladophialophora yegresii CBS 114405.</title>
        <authorList>
            <consortium name="The Broad Institute Genomics Platform"/>
            <person name="Cuomo C."/>
            <person name="de Hoog S."/>
            <person name="Gorbushina A."/>
            <person name="Walker B."/>
            <person name="Young S.K."/>
            <person name="Zeng Q."/>
            <person name="Gargeya S."/>
            <person name="Fitzgerald M."/>
            <person name="Haas B."/>
            <person name="Abouelleil A."/>
            <person name="Allen A.W."/>
            <person name="Alvarado L."/>
            <person name="Arachchi H.M."/>
            <person name="Berlin A.M."/>
            <person name="Chapman S.B."/>
            <person name="Gainer-Dewar J."/>
            <person name="Goldberg J."/>
            <person name="Griggs A."/>
            <person name="Gujja S."/>
            <person name="Hansen M."/>
            <person name="Howarth C."/>
            <person name="Imamovic A."/>
            <person name="Ireland A."/>
            <person name="Larimer J."/>
            <person name="McCowan C."/>
            <person name="Murphy C."/>
            <person name="Pearson M."/>
            <person name="Poon T.W."/>
            <person name="Priest M."/>
            <person name="Roberts A."/>
            <person name="Saif S."/>
            <person name="Shea T."/>
            <person name="Sisk P."/>
            <person name="Sykes S."/>
            <person name="Wortman J."/>
            <person name="Nusbaum C."/>
            <person name="Birren B."/>
        </authorList>
    </citation>
    <scope>NUCLEOTIDE SEQUENCE [LARGE SCALE GENOMIC DNA]</scope>
    <source>
        <strain evidence="7 8">CBS 114405</strain>
    </source>
</reference>
<evidence type="ECO:0000256" key="3">
    <source>
        <dbReference type="ARBA" id="ARBA00022989"/>
    </source>
</evidence>
<keyword evidence="8" id="KW-1185">Reference proteome</keyword>
<proteinExistence type="predicted"/>
<keyword evidence="4 6" id="KW-0472">Membrane</keyword>